<keyword evidence="6 11" id="KW-0547">Nucleotide-binding</keyword>
<dbReference type="EC" id="6.3.2.17" evidence="3"/>
<keyword evidence="7 11" id="KW-0067">ATP-binding</keyword>
<dbReference type="GO" id="GO:0005524">
    <property type="term" value="F:ATP binding"/>
    <property type="evidence" value="ECO:0007669"/>
    <property type="project" value="UniProtKB-KW"/>
</dbReference>
<evidence type="ECO:0000256" key="1">
    <source>
        <dbReference type="ARBA" id="ARBA00001946"/>
    </source>
</evidence>
<evidence type="ECO:0000313" key="15">
    <source>
        <dbReference type="Proteomes" id="UP001199296"/>
    </source>
</evidence>
<dbReference type="InterPro" id="IPR001645">
    <property type="entry name" value="Folylpolyglutamate_synth"/>
</dbReference>
<feature type="domain" description="Mur ligase C-terminal" evidence="12">
    <location>
        <begin position="297"/>
        <end position="420"/>
    </location>
</feature>
<evidence type="ECO:0000256" key="11">
    <source>
        <dbReference type="PIRNR" id="PIRNR001563"/>
    </source>
</evidence>
<dbReference type="SUPFAM" id="SSF53244">
    <property type="entry name" value="MurD-like peptide ligases, peptide-binding domain"/>
    <property type="match status" value="1"/>
</dbReference>
<evidence type="ECO:0000256" key="6">
    <source>
        <dbReference type="ARBA" id="ARBA00022741"/>
    </source>
</evidence>
<dbReference type="Pfam" id="PF08245">
    <property type="entry name" value="Mur_ligase_M"/>
    <property type="match status" value="1"/>
</dbReference>
<dbReference type="PROSITE" id="PS01012">
    <property type="entry name" value="FOLYLPOLYGLU_SYNT_2"/>
    <property type="match status" value="1"/>
</dbReference>
<evidence type="ECO:0000313" key="14">
    <source>
        <dbReference type="EMBL" id="MCC3144211.1"/>
    </source>
</evidence>
<comment type="caution">
    <text evidence="14">The sequence shown here is derived from an EMBL/GenBank/DDBJ whole genome shotgun (WGS) entry which is preliminary data.</text>
</comment>
<dbReference type="InterPro" id="IPR018109">
    <property type="entry name" value="Folylpolyglutamate_synth_CS"/>
</dbReference>
<evidence type="ECO:0000256" key="10">
    <source>
        <dbReference type="ARBA" id="ARBA00047493"/>
    </source>
</evidence>
<dbReference type="PANTHER" id="PTHR11136:SF0">
    <property type="entry name" value="DIHYDROFOLATE SYNTHETASE-RELATED"/>
    <property type="match status" value="1"/>
</dbReference>
<dbReference type="AlphaFoldDB" id="A0AAW4X000"/>
<gene>
    <name evidence="14" type="ORF">LJ207_02615</name>
</gene>
<dbReference type="SUPFAM" id="SSF53623">
    <property type="entry name" value="MurD-like peptide ligases, catalytic domain"/>
    <property type="match status" value="1"/>
</dbReference>
<dbReference type="Pfam" id="PF02875">
    <property type="entry name" value="Mur_ligase_C"/>
    <property type="match status" value="1"/>
</dbReference>
<dbReference type="InterPro" id="IPR036615">
    <property type="entry name" value="Mur_ligase_C_dom_sf"/>
</dbReference>
<comment type="catalytic activity">
    <reaction evidence="10">
        <text>(6S)-5,6,7,8-tetrahydrofolyl-(gamma-L-Glu)(n) + L-glutamate + ATP = (6S)-5,6,7,8-tetrahydrofolyl-(gamma-L-Glu)(n+1) + ADP + phosphate + H(+)</text>
        <dbReference type="Rhea" id="RHEA:10580"/>
        <dbReference type="Rhea" id="RHEA-COMP:14738"/>
        <dbReference type="Rhea" id="RHEA-COMP:14740"/>
        <dbReference type="ChEBI" id="CHEBI:15378"/>
        <dbReference type="ChEBI" id="CHEBI:29985"/>
        <dbReference type="ChEBI" id="CHEBI:30616"/>
        <dbReference type="ChEBI" id="CHEBI:43474"/>
        <dbReference type="ChEBI" id="CHEBI:141005"/>
        <dbReference type="ChEBI" id="CHEBI:456216"/>
        <dbReference type="EC" id="6.3.2.17"/>
    </reaction>
</comment>
<protein>
    <recommendedName>
        <fullName evidence="3">tetrahydrofolate synthase</fullName>
        <ecNumber evidence="3">6.3.2.17</ecNumber>
    </recommendedName>
    <alternativeName>
        <fullName evidence="9">Tetrahydrofolylpolyglutamate synthase</fullName>
    </alternativeName>
</protein>
<dbReference type="PANTHER" id="PTHR11136">
    <property type="entry name" value="FOLYLPOLYGLUTAMATE SYNTHASE-RELATED"/>
    <property type="match status" value="1"/>
</dbReference>
<evidence type="ECO:0000256" key="3">
    <source>
        <dbReference type="ARBA" id="ARBA00013025"/>
    </source>
</evidence>
<dbReference type="NCBIfam" id="TIGR01499">
    <property type="entry name" value="folC"/>
    <property type="match status" value="1"/>
</dbReference>
<evidence type="ECO:0000256" key="5">
    <source>
        <dbReference type="ARBA" id="ARBA00022723"/>
    </source>
</evidence>
<dbReference type="GO" id="GO:0005737">
    <property type="term" value="C:cytoplasm"/>
    <property type="evidence" value="ECO:0007669"/>
    <property type="project" value="TreeGrafter"/>
</dbReference>
<reference evidence="14 15" key="1">
    <citation type="submission" date="2021-10" db="EMBL/GenBank/DDBJ databases">
        <authorList>
            <person name="Grouzdev D.S."/>
            <person name="Pantiukh K.S."/>
            <person name="Krutkina M.S."/>
        </authorList>
    </citation>
    <scope>NUCLEOTIDE SEQUENCE [LARGE SCALE GENOMIC DNA]</scope>
    <source>
        <strain evidence="14 15">Z-7514</strain>
    </source>
</reference>
<dbReference type="FunFam" id="3.40.1190.10:FF:000011">
    <property type="entry name" value="Folylpolyglutamate synthase/dihydrofolate synthase"/>
    <property type="match status" value="1"/>
</dbReference>
<keyword evidence="8" id="KW-0460">Magnesium</keyword>
<evidence type="ECO:0000256" key="2">
    <source>
        <dbReference type="ARBA" id="ARBA00008276"/>
    </source>
</evidence>
<evidence type="ECO:0000256" key="7">
    <source>
        <dbReference type="ARBA" id="ARBA00022840"/>
    </source>
</evidence>
<dbReference type="GO" id="GO:0046872">
    <property type="term" value="F:metal ion binding"/>
    <property type="evidence" value="ECO:0007669"/>
    <property type="project" value="UniProtKB-KW"/>
</dbReference>
<dbReference type="RefSeq" id="WP_229343823.1">
    <property type="nucleotide sequence ID" value="NZ_JAJFAT010000002.1"/>
</dbReference>
<evidence type="ECO:0000256" key="4">
    <source>
        <dbReference type="ARBA" id="ARBA00022598"/>
    </source>
</evidence>
<proteinExistence type="inferred from homology"/>
<comment type="similarity">
    <text evidence="2 11">Belongs to the folylpolyglutamate synthase family.</text>
</comment>
<dbReference type="EMBL" id="JAJFAT010000002">
    <property type="protein sequence ID" value="MCC3144211.1"/>
    <property type="molecule type" value="Genomic_DNA"/>
</dbReference>
<dbReference type="InterPro" id="IPR013221">
    <property type="entry name" value="Mur_ligase_cen"/>
</dbReference>
<feature type="domain" description="Mur ligase central" evidence="13">
    <location>
        <begin position="46"/>
        <end position="271"/>
    </location>
</feature>
<dbReference type="GO" id="GO:0008841">
    <property type="term" value="F:dihydrofolate synthase activity"/>
    <property type="evidence" value="ECO:0007669"/>
    <property type="project" value="TreeGrafter"/>
</dbReference>
<dbReference type="InterPro" id="IPR036565">
    <property type="entry name" value="Mur-like_cat_sf"/>
</dbReference>
<dbReference type="InterPro" id="IPR004101">
    <property type="entry name" value="Mur_ligase_C"/>
</dbReference>
<name>A0AAW4X000_9FIRM</name>
<dbReference type="Proteomes" id="UP001199296">
    <property type="component" value="Unassembled WGS sequence"/>
</dbReference>
<comment type="cofactor">
    <cofactor evidence="1">
        <name>Mg(2+)</name>
        <dbReference type="ChEBI" id="CHEBI:18420"/>
    </cofactor>
</comment>
<evidence type="ECO:0000256" key="8">
    <source>
        <dbReference type="ARBA" id="ARBA00022842"/>
    </source>
</evidence>
<dbReference type="PIRSF" id="PIRSF001563">
    <property type="entry name" value="Folylpolyglu_synth"/>
    <property type="match status" value="1"/>
</dbReference>
<keyword evidence="5" id="KW-0479">Metal-binding</keyword>
<evidence type="ECO:0000259" key="13">
    <source>
        <dbReference type="Pfam" id="PF08245"/>
    </source>
</evidence>
<keyword evidence="15" id="KW-1185">Reference proteome</keyword>
<keyword evidence="4 11" id="KW-0436">Ligase</keyword>
<accession>A0AAW4X000</accession>
<organism evidence="14 15">
    <name type="scientific">Halanaerobium polyolivorans</name>
    <dbReference type="NCBI Taxonomy" id="2886943"/>
    <lineage>
        <taxon>Bacteria</taxon>
        <taxon>Bacillati</taxon>
        <taxon>Bacillota</taxon>
        <taxon>Clostridia</taxon>
        <taxon>Halanaerobiales</taxon>
        <taxon>Halanaerobiaceae</taxon>
        <taxon>Halanaerobium</taxon>
    </lineage>
</organism>
<evidence type="ECO:0000256" key="9">
    <source>
        <dbReference type="ARBA" id="ARBA00030592"/>
    </source>
</evidence>
<sequence>MNLYNYINSFSLFGSKGGYNPGLQRIKKLLDYLGNPEQNLNVIHLAGTNGKGSTAAFIENIYRQAGYKTALYTSPHFYHFNERIKVNGKAASSYLLNDLIKELKQAVKKLKKEGLGEASFFEVVTALAFLYFKFHQPDIVILETGLGGRLDATNVIKNPLLSIITTIDIEHSSLLGNSLSEIAFEKAGIIKENSQILTGVKSQSALDVIEKIAGEKSAKLIKLQQKYDNIESSGGLKENYLSFNSSNKKIKYELSLLGIHQAQNAALAHLAVDILKSSFPVKKKDIIKGLSTVIWPGRMQKISEKPLIILDGAHNPAAIKNLSHSLKISSVEFKNINLIFSALKDKDIFKMLSYFQRFKPDIKLFLAENNSFRSFSLASLERTAKSLDYNYQLFPSLSAAAQAAVKKSDNDDLILAAGSFNTVFESGITLMTKTF</sequence>
<dbReference type="GO" id="GO:0004326">
    <property type="term" value="F:tetrahydrofolylpolyglutamate synthase activity"/>
    <property type="evidence" value="ECO:0007669"/>
    <property type="project" value="UniProtKB-EC"/>
</dbReference>
<dbReference type="Gene3D" id="3.40.1190.10">
    <property type="entry name" value="Mur-like, catalytic domain"/>
    <property type="match status" value="1"/>
</dbReference>
<evidence type="ECO:0000259" key="12">
    <source>
        <dbReference type="Pfam" id="PF02875"/>
    </source>
</evidence>
<dbReference type="Gene3D" id="3.90.190.20">
    <property type="entry name" value="Mur ligase, C-terminal domain"/>
    <property type="match status" value="1"/>
</dbReference>